<comment type="caution">
    <text evidence="1">The sequence shown here is derived from an EMBL/GenBank/DDBJ whole genome shotgun (WGS) entry which is preliminary data.</text>
</comment>
<protein>
    <submittedName>
        <fullName evidence="1">Uncharacterized protein</fullName>
    </submittedName>
</protein>
<gene>
    <name evidence="1" type="ORF">LCGC14_1855950</name>
</gene>
<sequence length="68" mass="7375">MSIQTYECPKHGEFEVFQAFADDVKPTYKCPRASLVGCGRISQHVLKPIATAIVQGGTGGGKDMHLPR</sequence>
<proteinExistence type="predicted"/>
<dbReference type="EMBL" id="LAZR01018709">
    <property type="protein sequence ID" value="KKL95307.1"/>
    <property type="molecule type" value="Genomic_DNA"/>
</dbReference>
<name>A0A0F9J872_9ZZZZ</name>
<accession>A0A0F9J872</accession>
<evidence type="ECO:0000313" key="1">
    <source>
        <dbReference type="EMBL" id="KKL95307.1"/>
    </source>
</evidence>
<reference evidence="1" key="1">
    <citation type="journal article" date="2015" name="Nature">
        <title>Complex archaea that bridge the gap between prokaryotes and eukaryotes.</title>
        <authorList>
            <person name="Spang A."/>
            <person name="Saw J.H."/>
            <person name="Jorgensen S.L."/>
            <person name="Zaremba-Niedzwiedzka K."/>
            <person name="Martijn J."/>
            <person name="Lind A.E."/>
            <person name="van Eijk R."/>
            <person name="Schleper C."/>
            <person name="Guy L."/>
            <person name="Ettema T.J."/>
        </authorList>
    </citation>
    <scope>NUCLEOTIDE SEQUENCE</scope>
</reference>
<dbReference type="AlphaFoldDB" id="A0A0F9J872"/>
<organism evidence="1">
    <name type="scientific">marine sediment metagenome</name>
    <dbReference type="NCBI Taxonomy" id="412755"/>
    <lineage>
        <taxon>unclassified sequences</taxon>
        <taxon>metagenomes</taxon>
        <taxon>ecological metagenomes</taxon>
    </lineage>
</organism>